<protein>
    <submittedName>
        <fullName evidence="4">Ankyrin repeat domain-containing protein 17</fullName>
    </submittedName>
</protein>
<organism evidence="4 5">
    <name type="scientific">Escovopsis weberi</name>
    <dbReference type="NCBI Taxonomy" id="150374"/>
    <lineage>
        <taxon>Eukaryota</taxon>
        <taxon>Fungi</taxon>
        <taxon>Dikarya</taxon>
        <taxon>Ascomycota</taxon>
        <taxon>Pezizomycotina</taxon>
        <taxon>Sordariomycetes</taxon>
        <taxon>Hypocreomycetidae</taxon>
        <taxon>Hypocreales</taxon>
        <taxon>Hypocreaceae</taxon>
        <taxon>Escovopsis</taxon>
    </lineage>
</organism>
<name>A0A0M8MRH3_ESCWE</name>
<dbReference type="AlphaFoldDB" id="A0A0M8MRH3"/>
<keyword evidence="2 3" id="KW-0040">ANK repeat</keyword>
<evidence type="ECO:0000256" key="3">
    <source>
        <dbReference type="PROSITE-ProRule" id="PRU00023"/>
    </source>
</evidence>
<evidence type="ECO:0000256" key="1">
    <source>
        <dbReference type="ARBA" id="ARBA00022737"/>
    </source>
</evidence>
<dbReference type="PROSITE" id="PS50297">
    <property type="entry name" value="ANK_REP_REGION"/>
    <property type="match status" value="1"/>
</dbReference>
<dbReference type="InterPro" id="IPR002110">
    <property type="entry name" value="Ankyrin_rpt"/>
</dbReference>
<evidence type="ECO:0000313" key="5">
    <source>
        <dbReference type="Proteomes" id="UP000053831"/>
    </source>
</evidence>
<dbReference type="Gene3D" id="1.25.40.20">
    <property type="entry name" value="Ankyrin repeat-containing domain"/>
    <property type="match status" value="2"/>
</dbReference>
<feature type="repeat" description="ANK" evidence="3">
    <location>
        <begin position="232"/>
        <end position="264"/>
    </location>
</feature>
<evidence type="ECO:0000256" key="2">
    <source>
        <dbReference type="ARBA" id="ARBA00023043"/>
    </source>
</evidence>
<gene>
    <name evidence="4" type="ORF">ESCO_002731</name>
</gene>
<proteinExistence type="predicted"/>
<dbReference type="PANTHER" id="PTHR24123">
    <property type="entry name" value="ANKYRIN REPEAT-CONTAINING"/>
    <property type="match status" value="1"/>
</dbReference>
<keyword evidence="5" id="KW-1185">Reference proteome</keyword>
<keyword evidence="1" id="KW-0677">Repeat</keyword>
<dbReference type="InterPro" id="IPR051165">
    <property type="entry name" value="Multifunctional_ANK_Repeat"/>
</dbReference>
<dbReference type="Proteomes" id="UP000053831">
    <property type="component" value="Unassembled WGS sequence"/>
</dbReference>
<dbReference type="SUPFAM" id="SSF48403">
    <property type="entry name" value="Ankyrin repeat"/>
    <property type="match status" value="1"/>
</dbReference>
<sequence length="377" mass="41734">MEMQIVDDYPKGWDSLPTELKLEIVKLLPLSDVSRLSRINKAAFDLLIDMIYQYDSVENDSSAIFRAAGLCSLTEDPDTMGRVLARSLHNGGDVRARHLVGAAWVTSLHVAAAFGSAPITSMLLAAGADTMWYPLLVPFVMGYHEVIHVLVQAGAPGRLAVECDDRGDNSDYIGVSDDDDDVDDDDDDGMLRGITVHHFLAAGEEVIERRDRDGNCLFAKFQDCIDVKLPATGYTALHFALDSPSTFAFDSLLQAGADIEATEDAGRTPLLQACIKFCRAQGNRDFVNRLRYFIDALLAHRANVNYLQGMAEPASPLMALVRYVPWDCDVPTRMWKEVDDAFMKFFTGHSNEVFDILAAEFPGRMPAERMVHHLGRA</sequence>
<dbReference type="PANTHER" id="PTHR24123:SF33">
    <property type="entry name" value="PROTEIN HOS4"/>
    <property type="match status" value="1"/>
</dbReference>
<evidence type="ECO:0000313" key="4">
    <source>
        <dbReference type="EMBL" id="KOS17856.1"/>
    </source>
</evidence>
<dbReference type="SMART" id="SM00248">
    <property type="entry name" value="ANK"/>
    <property type="match status" value="3"/>
</dbReference>
<reference evidence="4 5" key="1">
    <citation type="submission" date="2015-07" db="EMBL/GenBank/DDBJ databases">
        <title>The genome of the fungus Escovopsis weberi, a specialized disease agent of ant agriculture.</title>
        <authorList>
            <person name="de Man T.J."/>
            <person name="Stajich J.E."/>
            <person name="Kubicek C.P."/>
            <person name="Chenthamara K."/>
            <person name="Atanasova L."/>
            <person name="Druzhinina I.S."/>
            <person name="Birnbaum S."/>
            <person name="Barribeau S.M."/>
            <person name="Teiling C."/>
            <person name="Suen G."/>
            <person name="Currie C."/>
            <person name="Gerardo N.M."/>
        </authorList>
    </citation>
    <scope>NUCLEOTIDE SEQUENCE [LARGE SCALE GENOMIC DNA]</scope>
</reference>
<dbReference type="PROSITE" id="PS50088">
    <property type="entry name" value="ANK_REPEAT"/>
    <property type="match status" value="1"/>
</dbReference>
<comment type="caution">
    <text evidence="4">The sequence shown here is derived from an EMBL/GenBank/DDBJ whole genome shotgun (WGS) entry which is preliminary data.</text>
</comment>
<dbReference type="OrthoDB" id="5122169at2759"/>
<accession>A0A0M8MRH3</accession>
<dbReference type="EMBL" id="LGSR01000022">
    <property type="protein sequence ID" value="KOS17856.1"/>
    <property type="molecule type" value="Genomic_DNA"/>
</dbReference>
<dbReference type="STRING" id="150374.A0A0M8MRH3"/>
<dbReference type="InterPro" id="IPR036770">
    <property type="entry name" value="Ankyrin_rpt-contain_sf"/>
</dbReference>